<dbReference type="OrthoDB" id="3669293at2"/>
<organism evidence="1 2">
    <name type="scientific">Lentzea fradiae</name>
    <dbReference type="NCBI Taxonomy" id="200378"/>
    <lineage>
        <taxon>Bacteria</taxon>
        <taxon>Bacillati</taxon>
        <taxon>Actinomycetota</taxon>
        <taxon>Actinomycetes</taxon>
        <taxon>Pseudonocardiales</taxon>
        <taxon>Pseudonocardiaceae</taxon>
        <taxon>Lentzea</taxon>
    </lineage>
</organism>
<protein>
    <submittedName>
        <fullName evidence="1">Uncharacterized protein</fullName>
    </submittedName>
</protein>
<dbReference type="STRING" id="200378.SAMN05216553_102422"/>
<name>A0A1G7MNL5_9PSEU</name>
<keyword evidence="2" id="KW-1185">Reference proteome</keyword>
<dbReference type="Proteomes" id="UP000199623">
    <property type="component" value="Unassembled WGS sequence"/>
</dbReference>
<evidence type="ECO:0000313" key="1">
    <source>
        <dbReference type="EMBL" id="SDF63264.1"/>
    </source>
</evidence>
<dbReference type="AlphaFoldDB" id="A0A1G7MNL5"/>
<accession>A0A1G7MNL5</accession>
<reference evidence="2" key="1">
    <citation type="submission" date="2016-10" db="EMBL/GenBank/DDBJ databases">
        <authorList>
            <person name="Varghese N."/>
            <person name="Submissions S."/>
        </authorList>
    </citation>
    <scope>NUCLEOTIDE SEQUENCE [LARGE SCALE GENOMIC DNA]</scope>
    <source>
        <strain evidence="2">CGMCC 4.3506</strain>
    </source>
</reference>
<dbReference type="EMBL" id="FNCC01000002">
    <property type="protein sequence ID" value="SDF63264.1"/>
    <property type="molecule type" value="Genomic_DNA"/>
</dbReference>
<gene>
    <name evidence="1" type="ORF">SAMN05216553_102422</name>
</gene>
<evidence type="ECO:0000313" key="2">
    <source>
        <dbReference type="Proteomes" id="UP000199623"/>
    </source>
</evidence>
<sequence>MSTPQAVRKAAGIGPETILQKIVHPAVAQLYLGNVVVPGKFEPHRAAGFVTRGQDFPQGTSDQFAEAFGVDKVAGWPRGTQYLLRFLAHTTELFDTSFGGPTLEGAQKMGTTRVYPAPFTGTGYTPSATPVPEYVMDLAELPAGTELWRFEPDGGGRSVGKYLHRQVGWVPTGDVGFGPGRFWQAPVALRPTVRRGLIGRYRGQDFDVDFGPSAGSVLLHPLAGQPAPPDFVDDDGMRYLEVPDAVVEDLQLVRTLCTYRGAEFEIVGVFGEQAVLHFLGENHEVAEQLGLSEVDFRQWRTFAHRAEVTDIRPDARPVRRGLFGRENA</sequence>
<dbReference type="RefSeq" id="WP_090046385.1">
    <property type="nucleotide sequence ID" value="NZ_FNCC01000002.1"/>
</dbReference>
<proteinExistence type="predicted"/>